<evidence type="ECO:0000256" key="1">
    <source>
        <dbReference type="ARBA" id="ARBA00005854"/>
    </source>
</evidence>
<dbReference type="PANTHER" id="PTHR43761:SF1">
    <property type="entry name" value="D-ISOMER SPECIFIC 2-HYDROXYACID DEHYDROGENASE CATALYTIC DOMAIN-CONTAINING PROTEIN-RELATED"/>
    <property type="match status" value="1"/>
</dbReference>
<gene>
    <name evidence="7" type="ORF">H8S62_07070</name>
</gene>
<feature type="domain" description="D-isomer specific 2-hydroxyacid dehydrogenase NAD-binding" evidence="6">
    <location>
        <begin position="111"/>
        <end position="289"/>
    </location>
</feature>
<protein>
    <submittedName>
        <fullName evidence="7">C-terminal binding protein</fullName>
    </submittedName>
</protein>
<evidence type="ECO:0000259" key="5">
    <source>
        <dbReference type="Pfam" id="PF00389"/>
    </source>
</evidence>
<dbReference type="RefSeq" id="WP_186918861.1">
    <property type="nucleotide sequence ID" value="NZ_JACOPQ010000004.1"/>
</dbReference>
<organism evidence="7 8">
    <name type="scientific">Lawsonibacter faecis</name>
    <dbReference type="NCBI Taxonomy" id="2763052"/>
    <lineage>
        <taxon>Bacteria</taxon>
        <taxon>Bacillati</taxon>
        <taxon>Bacillota</taxon>
        <taxon>Clostridia</taxon>
        <taxon>Eubacteriales</taxon>
        <taxon>Oscillospiraceae</taxon>
        <taxon>Lawsonibacter</taxon>
    </lineage>
</organism>
<comment type="caution">
    <text evidence="7">The sequence shown here is derived from an EMBL/GenBank/DDBJ whole genome shotgun (WGS) entry which is preliminary data.</text>
</comment>
<keyword evidence="8" id="KW-1185">Reference proteome</keyword>
<keyword evidence="3" id="KW-0520">NAD</keyword>
<dbReference type="PROSITE" id="PS00671">
    <property type="entry name" value="D_2_HYDROXYACID_DH_3"/>
    <property type="match status" value="1"/>
</dbReference>
<dbReference type="GO" id="GO:0051287">
    <property type="term" value="F:NAD binding"/>
    <property type="evidence" value="ECO:0007669"/>
    <property type="project" value="InterPro"/>
</dbReference>
<dbReference type="GO" id="GO:0003714">
    <property type="term" value="F:transcription corepressor activity"/>
    <property type="evidence" value="ECO:0007669"/>
    <property type="project" value="InterPro"/>
</dbReference>
<accession>A0A8J6JC62</accession>
<dbReference type="EMBL" id="JACOPQ010000004">
    <property type="protein sequence ID" value="MBC5736771.1"/>
    <property type="molecule type" value="Genomic_DNA"/>
</dbReference>
<dbReference type="PANTHER" id="PTHR43761">
    <property type="entry name" value="D-ISOMER SPECIFIC 2-HYDROXYACID DEHYDROGENASE FAMILY PROTEIN (AFU_ORTHOLOGUE AFUA_1G13630)"/>
    <property type="match status" value="1"/>
</dbReference>
<dbReference type="InterPro" id="IPR029752">
    <property type="entry name" value="D-isomer_DH_CS1"/>
</dbReference>
<reference evidence="7" key="1">
    <citation type="submission" date="2020-08" db="EMBL/GenBank/DDBJ databases">
        <title>Genome public.</title>
        <authorList>
            <person name="Liu C."/>
            <person name="Sun Q."/>
        </authorList>
    </citation>
    <scope>NUCLEOTIDE SEQUENCE</scope>
    <source>
        <strain evidence="7">NSJ-52</strain>
    </source>
</reference>
<dbReference type="Pfam" id="PF02826">
    <property type="entry name" value="2-Hacid_dh_C"/>
    <property type="match status" value="1"/>
</dbReference>
<dbReference type="InterPro" id="IPR043322">
    <property type="entry name" value="CtBP"/>
</dbReference>
<dbReference type="InterPro" id="IPR006140">
    <property type="entry name" value="D-isomer_DH_NAD-bd"/>
</dbReference>
<name>A0A8J6JC62_9FIRM</name>
<dbReference type="GO" id="GO:0016616">
    <property type="term" value="F:oxidoreductase activity, acting on the CH-OH group of donors, NAD or NADP as acceptor"/>
    <property type="evidence" value="ECO:0007669"/>
    <property type="project" value="InterPro"/>
</dbReference>
<dbReference type="CDD" id="cd05299">
    <property type="entry name" value="CtBP_dh"/>
    <property type="match status" value="1"/>
</dbReference>
<evidence type="ECO:0000256" key="4">
    <source>
        <dbReference type="RuleBase" id="RU003719"/>
    </source>
</evidence>
<evidence type="ECO:0000313" key="7">
    <source>
        <dbReference type="EMBL" id="MBC5736771.1"/>
    </source>
</evidence>
<sequence>MEHNPKIIICDCDHKDVDTEKAVFDAAGMDFRWLHCMSQDEVIEQCQGAVCFLNQYVRMDEKIFKAIPSLRMVVRYGVGVDNVNLADATRYGVQICNVPDYGTNEVADQALALMLSLTRKTYMIGNMTRAGVWNYIESVPVHRLSTRTVGILGVGRIGAAFARRVHTLGCRVVAYDVRYGESGRVFPDFIEFKPTMDEVLAQADILSLHCALTEESRGMMNAAAFSKMKEGAFFINVARGGLVDEDALEGALSSGRLAGAGIDVVNAEPLSGESPLFRHENVVVTPHMGWYSEESAEELNRKCAEEVVRFLRGEAVRCPVNQL</sequence>
<dbReference type="AlphaFoldDB" id="A0A8J6JC62"/>
<evidence type="ECO:0000256" key="3">
    <source>
        <dbReference type="ARBA" id="ARBA00023027"/>
    </source>
</evidence>
<dbReference type="Gene3D" id="3.40.50.720">
    <property type="entry name" value="NAD(P)-binding Rossmann-like Domain"/>
    <property type="match status" value="2"/>
</dbReference>
<dbReference type="Proteomes" id="UP000607645">
    <property type="component" value="Unassembled WGS sequence"/>
</dbReference>
<dbReference type="PROSITE" id="PS00065">
    <property type="entry name" value="D_2_HYDROXYACID_DH_1"/>
    <property type="match status" value="1"/>
</dbReference>
<dbReference type="InterPro" id="IPR050418">
    <property type="entry name" value="D-iso_2-hydroxyacid_DH_PdxB"/>
</dbReference>
<dbReference type="SUPFAM" id="SSF52283">
    <property type="entry name" value="Formate/glycerate dehydrogenase catalytic domain-like"/>
    <property type="match status" value="1"/>
</dbReference>
<dbReference type="InterPro" id="IPR029753">
    <property type="entry name" value="D-isomer_DH_CS"/>
</dbReference>
<evidence type="ECO:0000256" key="2">
    <source>
        <dbReference type="ARBA" id="ARBA00023002"/>
    </source>
</evidence>
<comment type="similarity">
    <text evidence="1 4">Belongs to the D-isomer specific 2-hydroxyacid dehydrogenase family.</text>
</comment>
<dbReference type="InterPro" id="IPR006139">
    <property type="entry name" value="D-isomer_2_OHA_DH_cat_dom"/>
</dbReference>
<dbReference type="Pfam" id="PF00389">
    <property type="entry name" value="2-Hacid_dh"/>
    <property type="match status" value="1"/>
</dbReference>
<feature type="domain" description="D-isomer specific 2-hydroxyacid dehydrogenase catalytic" evidence="5">
    <location>
        <begin position="21"/>
        <end position="321"/>
    </location>
</feature>
<keyword evidence="2 4" id="KW-0560">Oxidoreductase</keyword>
<dbReference type="FunFam" id="3.40.50.720:FF:000203">
    <property type="entry name" value="D-3-phosphoglycerate dehydrogenase (SerA)"/>
    <property type="match status" value="1"/>
</dbReference>
<evidence type="ECO:0000259" key="6">
    <source>
        <dbReference type="Pfam" id="PF02826"/>
    </source>
</evidence>
<dbReference type="InterPro" id="IPR036291">
    <property type="entry name" value="NAD(P)-bd_dom_sf"/>
</dbReference>
<evidence type="ECO:0000313" key="8">
    <source>
        <dbReference type="Proteomes" id="UP000607645"/>
    </source>
</evidence>
<dbReference type="SUPFAM" id="SSF51735">
    <property type="entry name" value="NAD(P)-binding Rossmann-fold domains"/>
    <property type="match status" value="1"/>
</dbReference>
<proteinExistence type="inferred from homology"/>